<keyword evidence="2" id="KW-1185">Reference proteome</keyword>
<gene>
    <name evidence="1" type="primary">cpt</name>
    <name evidence="1" type="ORF">V2W30_18255</name>
</gene>
<dbReference type="EMBL" id="CP146022">
    <property type="protein sequence ID" value="WWQ65087.1"/>
    <property type="molecule type" value="Genomic_DNA"/>
</dbReference>
<evidence type="ECO:0000313" key="1">
    <source>
        <dbReference type="EMBL" id="WWQ65087.1"/>
    </source>
</evidence>
<evidence type="ECO:0000313" key="2">
    <source>
        <dbReference type="Proteomes" id="UP001432251"/>
    </source>
</evidence>
<protein>
    <submittedName>
        <fullName evidence="1">Chloramphenicol phosphotransferase CPT</fullName>
    </submittedName>
</protein>
<reference evidence="1" key="1">
    <citation type="journal article" date="2025" name="Int. J. Syst. Evol. Microbiol.">
        <title>Streptomyces citrinus sp. nov., with yellow diffusible pigment.</title>
        <authorList>
            <person name="He Y."/>
            <person name="Yang E."/>
            <person name="Xu J."/>
            <person name="Sun Y."/>
            <person name="Sun L."/>
        </authorList>
    </citation>
    <scope>NUCLEOTIDE SEQUENCE</scope>
    <source>
        <strain evidence="1">Q6</strain>
    </source>
</reference>
<proteinExistence type="predicted"/>
<dbReference type="Proteomes" id="UP001432251">
    <property type="component" value="Chromosome"/>
</dbReference>
<accession>A0ACD5ACY3</accession>
<name>A0ACD5ACY3_9ACTN</name>
<sequence length="173" mass="17779">MTDVIVLNGGSSSGKSGIARCLQHLLLPESWLTLGVDTLVDALPAAGGGIDFGADGSVSVGPAFRRAEEAWAVGVAAMAAAGAKVIVDEVFLGGPHSQARWSKALDGLDVLWVGVRCDARTAAGREVARGNRVPGMAASQAESVHQGVTYDLVVDTTRAESLACAREIAARVR</sequence>
<organism evidence="1 2">
    <name type="scientific">Streptomyces citrinus</name>
    <dbReference type="NCBI Taxonomy" id="3118173"/>
    <lineage>
        <taxon>Bacteria</taxon>
        <taxon>Bacillati</taxon>
        <taxon>Actinomycetota</taxon>
        <taxon>Actinomycetes</taxon>
        <taxon>Kitasatosporales</taxon>
        <taxon>Streptomycetaceae</taxon>
        <taxon>Streptomyces</taxon>
    </lineage>
</organism>